<evidence type="ECO:0000313" key="2">
    <source>
        <dbReference type="Proteomes" id="UP000765509"/>
    </source>
</evidence>
<keyword evidence="2" id="KW-1185">Reference proteome</keyword>
<dbReference type="SUPFAM" id="SSF52540">
    <property type="entry name" value="P-loop containing nucleoside triphosphate hydrolases"/>
    <property type="match status" value="1"/>
</dbReference>
<reference evidence="1" key="1">
    <citation type="submission" date="2021-03" db="EMBL/GenBank/DDBJ databases">
        <title>Draft genome sequence of rust myrtle Austropuccinia psidii MF-1, a brazilian biotype.</title>
        <authorList>
            <person name="Quecine M.C."/>
            <person name="Pachon D.M.R."/>
            <person name="Bonatelli M.L."/>
            <person name="Correr F.H."/>
            <person name="Franceschini L.M."/>
            <person name="Leite T.F."/>
            <person name="Margarido G.R.A."/>
            <person name="Almeida C.A."/>
            <person name="Ferrarezi J.A."/>
            <person name="Labate C.A."/>
        </authorList>
    </citation>
    <scope>NUCLEOTIDE SEQUENCE</scope>
    <source>
        <strain evidence="1">MF-1</strain>
    </source>
</reference>
<evidence type="ECO:0000313" key="1">
    <source>
        <dbReference type="EMBL" id="MBW0537979.1"/>
    </source>
</evidence>
<gene>
    <name evidence="1" type="ORF">O181_077694</name>
</gene>
<dbReference type="Gene3D" id="3.40.50.300">
    <property type="entry name" value="P-loop containing nucleotide triphosphate hydrolases"/>
    <property type="match status" value="1"/>
</dbReference>
<sequence>MSSSRLFTSPTKPLITFIINAVTAHRLKYHSHDPCAPPVFVGLQGPPGIGKSTLAKQIYDHLSSPPNDLLSIFLSLDDLYLTRSDQLKLQEDYPNNSLFHGRGLPGTHDLPLTQRVIYALENVNALRKIQVPRYDKSVHNGLGDRAGFEEITVPKGRKVDLVIFEGWMVGFSPLPSHLLKSLYNDVIQMSKGQNTNSCPFMTRYPVENLIQMNEKLAEYKEKIWPYLGSLITLVPNDFAFVCKWRQQEKQEMKARNGGVGMSDEAVEEFVARYMPCFELYCRQENLPDQCLFQAWQGRGLRVIMDQDRQVLDTTLF</sequence>
<dbReference type="AlphaFoldDB" id="A0A9Q3FFF5"/>
<dbReference type="Proteomes" id="UP000765509">
    <property type="component" value="Unassembled WGS sequence"/>
</dbReference>
<proteinExistence type="predicted"/>
<dbReference type="OrthoDB" id="347435at2759"/>
<comment type="caution">
    <text evidence="1">The sequence shown here is derived from an EMBL/GenBank/DDBJ whole genome shotgun (WGS) entry which is preliminary data.</text>
</comment>
<protein>
    <recommendedName>
        <fullName evidence="3">P-loop containing nucleoside triphosphate hydrolase protein</fullName>
    </recommendedName>
</protein>
<organism evidence="1 2">
    <name type="scientific">Austropuccinia psidii MF-1</name>
    <dbReference type="NCBI Taxonomy" id="1389203"/>
    <lineage>
        <taxon>Eukaryota</taxon>
        <taxon>Fungi</taxon>
        <taxon>Dikarya</taxon>
        <taxon>Basidiomycota</taxon>
        <taxon>Pucciniomycotina</taxon>
        <taxon>Pucciniomycetes</taxon>
        <taxon>Pucciniales</taxon>
        <taxon>Sphaerophragmiaceae</taxon>
        <taxon>Austropuccinia</taxon>
    </lineage>
</organism>
<dbReference type="PANTHER" id="PTHR10285">
    <property type="entry name" value="URIDINE KINASE"/>
    <property type="match status" value="1"/>
</dbReference>
<dbReference type="EMBL" id="AVOT02042559">
    <property type="protein sequence ID" value="MBW0537979.1"/>
    <property type="molecule type" value="Genomic_DNA"/>
</dbReference>
<evidence type="ECO:0008006" key="3">
    <source>
        <dbReference type="Google" id="ProtNLM"/>
    </source>
</evidence>
<dbReference type="InterPro" id="IPR027417">
    <property type="entry name" value="P-loop_NTPase"/>
</dbReference>
<name>A0A9Q3FFF5_9BASI</name>
<accession>A0A9Q3FFF5</accession>